<comment type="caution">
    <text evidence="1">The sequence shown here is derived from an EMBL/GenBank/DDBJ whole genome shotgun (WGS) entry which is preliminary data.</text>
</comment>
<name>A0A154VUH5_9PROT</name>
<evidence type="ECO:0000313" key="2">
    <source>
        <dbReference type="Proteomes" id="UP000076400"/>
    </source>
</evidence>
<gene>
    <name evidence="1" type="ORF">AUP43_11885</name>
</gene>
<accession>A0A154VUH5</accession>
<protein>
    <submittedName>
        <fullName evidence="1">Uncharacterized protein</fullName>
    </submittedName>
</protein>
<keyword evidence="2" id="KW-1185">Reference proteome</keyword>
<proteinExistence type="predicted"/>
<sequence length="140" mass="14666">MNALPPAILVRSLGDARLVLEAAAGQAVTLLSLPDAAATLGAAYWQSLVQAARADHPAAPAHDLLDCGTAGGYALAALRQGLTGIVFTGDAEQRDKLRAIAEEQGALLLDSRPQAFDPANRRNPEADCRVWLAAMAARER</sequence>
<dbReference type="STRING" id="580166.AUP43_11885"/>
<evidence type="ECO:0000313" key="1">
    <source>
        <dbReference type="EMBL" id="KZD04900.1"/>
    </source>
</evidence>
<reference evidence="1 2" key="1">
    <citation type="submission" date="2015-12" db="EMBL/GenBank/DDBJ databases">
        <title>Genome sequence of Oceanibaculum pacificum MCCC 1A02656.</title>
        <authorList>
            <person name="Lu L."/>
            <person name="Lai Q."/>
            <person name="Shao Z."/>
            <person name="Qian P."/>
        </authorList>
    </citation>
    <scope>NUCLEOTIDE SEQUENCE [LARGE SCALE GENOMIC DNA]</scope>
    <source>
        <strain evidence="1 2">MCCC 1A02656</strain>
    </source>
</reference>
<organism evidence="1 2">
    <name type="scientific">Oceanibaculum pacificum</name>
    <dbReference type="NCBI Taxonomy" id="580166"/>
    <lineage>
        <taxon>Bacteria</taxon>
        <taxon>Pseudomonadati</taxon>
        <taxon>Pseudomonadota</taxon>
        <taxon>Alphaproteobacteria</taxon>
        <taxon>Rhodospirillales</taxon>
        <taxon>Oceanibaculaceae</taxon>
        <taxon>Oceanibaculum</taxon>
    </lineage>
</organism>
<dbReference type="AlphaFoldDB" id="A0A154VUH5"/>
<dbReference type="OrthoDB" id="7360697at2"/>
<dbReference type="Proteomes" id="UP000076400">
    <property type="component" value="Unassembled WGS sequence"/>
</dbReference>
<dbReference type="EMBL" id="LPXN01000133">
    <property type="protein sequence ID" value="KZD04900.1"/>
    <property type="molecule type" value="Genomic_DNA"/>
</dbReference>